<dbReference type="AlphaFoldDB" id="A0A398BE65"/>
<proteinExistence type="predicted"/>
<organism evidence="1 2">
    <name type="scientific">Mesobacillus zeae</name>
    <dbReference type="NCBI Taxonomy" id="1917180"/>
    <lineage>
        <taxon>Bacteria</taxon>
        <taxon>Bacillati</taxon>
        <taxon>Bacillota</taxon>
        <taxon>Bacilli</taxon>
        <taxon>Bacillales</taxon>
        <taxon>Bacillaceae</taxon>
        <taxon>Mesobacillus</taxon>
    </lineage>
</organism>
<accession>A0A398BE65</accession>
<comment type="caution">
    <text evidence="1">The sequence shown here is derived from an EMBL/GenBank/DDBJ whole genome shotgun (WGS) entry which is preliminary data.</text>
</comment>
<evidence type="ECO:0000313" key="2">
    <source>
        <dbReference type="Proteomes" id="UP000265816"/>
    </source>
</evidence>
<dbReference type="Proteomes" id="UP000265816">
    <property type="component" value="Unassembled WGS sequence"/>
</dbReference>
<keyword evidence="2" id="KW-1185">Reference proteome</keyword>
<dbReference type="EMBL" id="QWVT01000014">
    <property type="protein sequence ID" value="RID86010.1"/>
    <property type="molecule type" value="Genomic_DNA"/>
</dbReference>
<gene>
    <name evidence="1" type="ORF">D1970_07845</name>
</gene>
<reference evidence="1 2" key="1">
    <citation type="submission" date="2018-08" db="EMBL/GenBank/DDBJ databases">
        <title>Bacillus jemisoniae sp. nov., Bacillus chryseoplanitiae sp. nov., Bacillus resnikiae sp. nov., and Bacillus frankliniae sp. nov., isolated from Viking spacecraft and associated surfaces.</title>
        <authorList>
            <person name="Seuylemezian A."/>
            <person name="Vaishampayan P."/>
        </authorList>
    </citation>
    <scope>NUCLEOTIDE SEQUENCE [LARGE SCALE GENOMIC DNA]</scope>
    <source>
        <strain evidence="1 2">JJ-247</strain>
    </source>
</reference>
<protein>
    <submittedName>
        <fullName evidence="1">Uncharacterized protein</fullName>
    </submittedName>
</protein>
<evidence type="ECO:0000313" key="1">
    <source>
        <dbReference type="EMBL" id="RID86010.1"/>
    </source>
</evidence>
<name>A0A398BE65_9BACI</name>
<sequence>MVGPLIEKELVLIMDSSQPTLKDATVFQLPDIFATDYQGSGGSSNTARNVAPYNYTYVMWHHGCIWWETSCEESLCTALRYASFTIFIRYATYYPHIVRCA</sequence>